<accession>A0A0A9FA01</accession>
<dbReference type="EMBL" id="GBRH01188011">
    <property type="protein sequence ID" value="JAE09885.1"/>
    <property type="molecule type" value="Transcribed_RNA"/>
</dbReference>
<reference evidence="1" key="2">
    <citation type="journal article" date="2015" name="Data Brief">
        <title>Shoot transcriptome of the giant reed, Arundo donax.</title>
        <authorList>
            <person name="Barrero R.A."/>
            <person name="Guerrero F.D."/>
            <person name="Moolhuijzen P."/>
            <person name="Goolsby J.A."/>
            <person name="Tidwell J."/>
            <person name="Bellgard S.E."/>
            <person name="Bellgard M.I."/>
        </authorList>
    </citation>
    <scope>NUCLEOTIDE SEQUENCE</scope>
    <source>
        <tissue evidence="1">Shoot tissue taken approximately 20 cm above the soil surface</tissue>
    </source>
</reference>
<name>A0A0A9FA01_ARUDO</name>
<proteinExistence type="predicted"/>
<evidence type="ECO:0000313" key="1">
    <source>
        <dbReference type="EMBL" id="JAE09885.1"/>
    </source>
</evidence>
<organism evidence="1">
    <name type="scientific">Arundo donax</name>
    <name type="common">Giant reed</name>
    <name type="synonym">Donax arundinaceus</name>
    <dbReference type="NCBI Taxonomy" id="35708"/>
    <lineage>
        <taxon>Eukaryota</taxon>
        <taxon>Viridiplantae</taxon>
        <taxon>Streptophyta</taxon>
        <taxon>Embryophyta</taxon>
        <taxon>Tracheophyta</taxon>
        <taxon>Spermatophyta</taxon>
        <taxon>Magnoliopsida</taxon>
        <taxon>Liliopsida</taxon>
        <taxon>Poales</taxon>
        <taxon>Poaceae</taxon>
        <taxon>PACMAD clade</taxon>
        <taxon>Arundinoideae</taxon>
        <taxon>Arundineae</taxon>
        <taxon>Arundo</taxon>
    </lineage>
</organism>
<reference evidence="1" key="1">
    <citation type="submission" date="2014-09" db="EMBL/GenBank/DDBJ databases">
        <authorList>
            <person name="Magalhaes I.L.F."/>
            <person name="Oliveira U."/>
            <person name="Santos F.R."/>
            <person name="Vidigal T.H.D.A."/>
            <person name="Brescovit A.D."/>
            <person name="Santos A.J."/>
        </authorList>
    </citation>
    <scope>NUCLEOTIDE SEQUENCE</scope>
    <source>
        <tissue evidence="1">Shoot tissue taken approximately 20 cm above the soil surface</tissue>
    </source>
</reference>
<dbReference type="AlphaFoldDB" id="A0A0A9FA01"/>
<sequence>MKDLIYYFISSTDPNITFWPL</sequence>
<protein>
    <submittedName>
        <fullName evidence="1">Uncharacterized protein</fullName>
    </submittedName>
</protein>